<evidence type="ECO:0000256" key="1">
    <source>
        <dbReference type="ARBA" id="ARBA00022448"/>
    </source>
</evidence>
<dbReference type="EMBL" id="KB030986">
    <property type="protein sequence ID" value="ELK07078.1"/>
    <property type="molecule type" value="Genomic_DNA"/>
</dbReference>
<keyword evidence="5" id="KW-1185">Reference proteome</keyword>
<gene>
    <name evidence="4" type="ORF">PAL_GLEAN10021111</name>
</gene>
<evidence type="ECO:0000313" key="5">
    <source>
        <dbReference type="Proteomes" id="UP000010552"/>
    </source>
</evidence>
<feature type="coiled-coil region" evidence="2">
    <location>
        <begin position="98"/>
        <end position="138"/>
    </location>
</feature>
<dbReference type="InParanoid" id="L5K995"/>
<evidence type="ECO:0000313" key="4">
    <source>
        <dbReference type="EMBL" id="ELK07078.1"/>
    </source>
</evidence>
<dbReference type="GO" id="GO:0045053">
    <property type="term" value="P:protein retention in Golgi apparatus"/>
    <property type="evidence" value="ECO:0007669"/>
    <property type="project" value="TreeGrafter"/>
</dbReference>
<feature type="coiled-coil region" evidence="2">
    <location>
        <begin position="355"/>
        <end position="406"/>
    </location>
</feature>
<dbReference type="PANTHER" id="PTHR16166:SF22">
    <property type="entry name" value="INTERMEMBRANE LIPID TRANSFER PROTEIN VPS13A"/>
    <property type="match status" value="1"/>
</dbReference>
<dbReference type="Pfam" id="PF12624">
    <property type="entry name" value="VPS13_N"/>
    <property type="match status" value="1"/>
</dbReference>
<evidence type="ECO:0000256" key="2">
    <source>
        <dbReference type="SAM" id="Coils"/>
    </source>
</evidence>
<dbReference type="Proteomes" id="UP000010552">
    <property type="component" value="Unassembled WGS sequence"/>
</dbReference>
<keyword evidence="2" id="KW-0175">Coiled coil</keyword>
<keyword evidence="1" id="KW-0813">Transport</keyword>
<dbReference type="InterPro" id="IPR026854">
    <property type="entry name" value="VPS13_N"/>
</dbReference>
<evidence type="ECO:0000259" key="3">
    <source>
        <dbReference type="Pfam" id="PF12624"/>
    </source>
</evidence>
<feature type="domain" description="Chorein N-terminal" evidence="3">
    <location>
        <begin position="2"/>
        <end position="868"/>
    </location>
</feature>
<dbReference type="GO" id="GO:0006623">
    <property type="term" value="P:protein targeting to vacuole"/>
    <property type="evidence" value="ECO:0007669"/>
    <property type="project" value="TreeGrafter"/>
</dbReference>
<dbReference type="STRING" id="9402.L5K995"/>
<proteinExistence type="predicted"/>
<dbReference type="InterPro" id="IPR026847">
    <property type="entry name" value="VPS13"/>
</dbReference>
<organism evidence="4 5">
    <name type="scientific">Pteropus alecto</name>
    <name type="common">Black flying fox</name>
    <dbReference type="NCBI Taxonomy" id="9402"/>
    <lineage>
        <taxon>Eukaryota</taxon>
        <taxon>Metazoa</taxon>
        <taxon>Chordata</taxon>
        <taxon>Craniata</taxon>
        <taxon>Vertebrata</taxon>
        <taxon>Euteleostomi</taxon>
        <taxon>Mammalia</taxon>
        <taxon>Eutheria</taxon>
        <taxon>Laurasiatheria</taxon>
        <taxon>Chiroptera</taxon>
        <taxon>Yinpterochiroptera</taxon>
        <taxon>Pteropodoidea</taxon>
        <taxon>Pteropodidae</taxon>
        <taxon>Pteropodinae</taxon>
        <taxon>Pteropus</taxon>
    </lineage>
</organism>
<reference evidence="5" key="1">
    <citation type="journal article" date="2013" name="Science">
        <title>Comparative analysis of bat genomes provides insight into the evolution of flight and immunity.</title>
        <authorList>
            <person name="Zhang G."/>
            <person name="Cowled C."/>
            <person name="Shi Z."/>
            <person name="Huang Z."/>
            <person name="Bishop-Lilly K.A."/>
            <person name="Fang X."/>
            <person name="Wynne J.W."/>
            <person name="Xiong Z."/>
            <person name="Baker M.L."/>
            <person name="Zhao W."/>
            <person name="Tachedjian M."/>
            <person name="Zhu Y."/>
            <person name="Zhou P."/>
            <person name="Jiang X."/>
            <person name="Ng J."/>
            <person name="Yang L."/>
            <person name="Wu L."/>
            <person name="Xiao J."/>
            <person name="Feng Y."/>
            <person name="Chen Y."/>
            <person name="Sun X."/>
            <person name="Zhang Y."/>
            <person name="Marsh G.A."/>
            <person name="Crameri G."/>
            <person name="Broder C.C."/>
            <person name="Frey K.G."/>
            <person name="Wang L.F."/>
            <person name="Wang J."/>
        </authorList>
    </citation>
    <scope>NUCLEOTIDE SEQUENCE [LARGE SCALE GENOMIC DNA]</scope>
</reference>
<name>L5K995_PTEAL</name>
<dbReference type="GO" id="GO:0006914">
    <property type="term" value="P:autophagy"/>
    <property type="evidence" value="ECO:0007669"/>
    <property type="project" value="TreeGrafter"/>
</dbReference>
<accession>L5K995</accession>
<sequence>MVFESVVVDVLNRFLGDYVVNLDTSQLTLGIWGGAVALKNLEIKENALSQLDVPFKIKVGHIGNLNLKIPWKNLYSQPVVAVLEDIYLLIVPSSIIKYDPLKEEKQLLEAKRQELKRIEEAKQKVADQEKHRVEKQDTFTEKLITQIIKNLQVKISNIHVRFEDDITNRGNPLSFGISLQNLSMQTTDQYWVPCLHDETDKLFRKLIRLDNLFAYWNVKSQLFYLNNYDDSLDNLKRGIVDENIVPEGYDFVFRPISANAKLEMNRRSDFDFSAPKINLAVELHDIAIEFNKPQYFSAMELLESVDMMTQNLPYRKFKPNVPLHYHAREWWAYAIYGILEVNVCPRLRMWSWKHIREHRQKMKQYKELYKKKLTNKKPSDELLNSLEELEKALDVFNITIVRQQAEVEVKKAGYRIYREGTNYSEDNKGWFSWLWTWSESDTKQQQDVKPGSLEEMLTPEEKILLYEAIGYSETVVDPTLPKTFEAMKFYVHLKSMSIVLREKRQKPELLDIVVEEFSTCIVQRPGAQAIKFETRIDSFYVTGLPDSFTKPRLLSSLVDATSLFQITFETNPLDETVAQRCIIEAEPLEMIYDARTVNSIVEFFRPPKEVNLTQLTSVTLTKLEEFRDKTATGLLYVIETQRVLDLRINLKASYVIIPQDGIFSPTSNLLLLDLGHLKVTSKSRSELSDMKQGGTKLEEIMHRAYDSFDIHLTSIQLLYSRVGDNWKEARKLNVSTQHILVPLHFSVEFSKAMVFMDVRMPKFKIFGKLPLLSLRISDKKLQGILELIESIPKPTPATEVPAPVKQFQVHKSTSLGASQIPQKMLPLLEIPCVEDDSDEEFFDAPCSPLEEPDQLTKVKCYQQKKSQKLECTKNMIQYKIRFEVPEVLIQFYHLVGDCELPVVEIEVLGLGTEIELRTFDLKANAFLKEFCLKYPEYLDENKKPIYLITTLDNTMEDLLTLEYMKAEKNVPNLKSTYNNVAQLLKVNFSSLDIHLHTEALLNTMNYFNNIIPQLEEKSAPVHVVETEDKGEVIKKIASKRSKNEDLITLQILAELSCLQIFIQDQKRNISEIKIEGLDSEVIVRPLVTEINAKLRNIIVLDTDVTAVYKKV</sequence>
<dbReference type="AlphaFoldDB" id="L5K995"/>
<protein>
    <submittedName>
        <fullName evidence="4">Vacuolar protein sorting-associated protein 13A</fullName>
    </submittedName>
</protein>
<dbReference type="PANTHER" id="PTHR16166">
    <property type="entry name" value="VACUOLAR PROTEIN SORTING-ASSOCIATED PROTEIN VPS13"/>
    <property type="match status" value="1"/>
</dbReference>